<protein>
    <recommendedName>
        <fullName evidence="3">Methyl-accepting transducer domain-containing protein</fullName>
    </recommendedName>
</protein>
<dbReference type="AlphaFoldDB" id="A0AA44BEZ1"/>
<dbReference type="Pfam" id="PF13682">
    <property type="entry name" value="CZB"/>
    <property type="match status" value="1"/>
</dbReference>
<dbReference type="InterPro" id="IPR004089">
    <property type="entry name" value="MCPsignal_dom"/>
</dbReference>
<dbReference type="PANTHER" id="PTHR32089">
    <property type="entry name" value="METHYL-ACCEPTING CHEMOTAXIS PROTEIN MCPB"/>
    <property type="match status" value="1"/>
</dbReference>
<name>A0AA44BEZ1_9CLOT</name>
<feature type="domain" description="Methyl-accepting transducer" evidence="3">
    <location>
        <begin position="85"/>
        <end position="321"/>
    </location>
</feature>
<dbReference type="Proteomes" id="UP000449710">
    <property type="component" value="Unassembled WGS sequence"/>
</dbReference>
<dbReference type="GO" id="GO:0007165">
    <property type="term" value="P:signal transduction"/>
    <property type="evidence" value="ECO:0007669"/>
    <property type="project" value="UniProtKB-KW"/>
</dbReference>
<comment type="caution">
    <text evidence="4">The sequence shown here is derived from an EMBL/GenBank/DDBJ whole genome shotgun (WGS) entry which is preliminary data.</text>
</comment>
<proteinExistence type="predicted"/>
<evidence type="ECO:0000256" key="2">
    <source>
        <dbReference type="PROSITE-ProRule" id="PRU00284"/>
    </source>
</evidence>
<dbReference type="Gene3D" id="1.20.120.30">
    <property type="entry name" value="Aspartate receptor, ligand-binding domain"/>
    <property type="match status" value="1"/>
</dbReference>
<accession>A0AA44BEZ1</accession>
<dbReference type="Gene3D" id="1.10.287.950">
    <property type="entry name" value="Methyl-accepting chemotaxis protein"/>
    <property type="match status" value="1"/>
</dbReference>
<evidence type="ECO:0000256" key="1">
    <source>
        <dbReference type="ARBA" id="ARBA00023224"/>
    </source>
</evidence>
<evidence type="ECO:0000259" key="3">
    <source>
        <dbReference type="PROSITE" id="PS50111"/>
    </source>
</evidence>
<reference evidence="4 5" key="1">
    <citation type="submission" date="2019-04" db="EMBL/GenBank/DDBJ databases">
        <title>Isachenkonia alkalipeptolytica gen. nov. sp. nov. a new anaerobic, alkiliphilic organothrophic bacterium capable to reduce synthesized ferrihydrite isolated from a soda lake.</title>
        <authorList>
            <person name="Toshchakov S.V."/>
            <person name="Zavarzina D.G."/>
            <person name="Zhilina T.N."/>
            <person name="Kostrikina N.A."/>
            <person name="Kublanov I.V."/>
        </authorList>
    </citation>
    <scope>NUCLEOTIDE SEQUENCE [LARGE SCALE GENOMIC DNA]</scope>
    <source>
        <strain evidence="4 5">Z-1701</strain>
    </source>
</reference>
<dbReference type="EMBL" id="SUMG01000010">
    <property type="protein sequence ID" value="NBG88665.1"/>
    <property type="molecule type" value="Genomic_DNA"/>
</dbReference>
<keyword evidence="1 2" id="KW-0807">Transducer</keyword>
<gene>
    <name evidence="4" type="ORF">ISALK_09140</name>
</gene>
<dbReference type="PANTHER" id="PTHR32089:SF112">
    <property type="entry name" value="LYSOZYME-LIKE PROTEIN-RELATED"/>
    <property type="match status" value="1"/>
</dbReference>
<dbReference type="InterPro" id="IPR025991">
    <property type="entry name" value="Chemoreceptor_zinc-bind_dom"/>
</dbReference>
<dbReference type="GO" id="GO:0016020">
    <property type="term" value="C:membrane"/>
    <property type="evidence" value="ECO:0007669"/>
    <property type="project" value="InterPro"/>
</dbReference>
<dbReference type="SMART" id="SM00283">
    <property type="entry name" value="MA"/>
    <property type="match status" value="1"/>
</dbReference>
<dbReference type="SUPFAM" id="SSF58104">
    <property type="entry name" value="Methyl-accepting chemotaxis protein (MCP) signaling domain"/>
    <property type="match status" value="1"/>
</dbReference>
<dbReference type="Pfam" id="PF00015">
    <property type="entry name" value="MCPsignal"/>
    <property type="match status" value="1"/>
</dbReference>
<dbReference type="PROSITE" id="PS50111">
    <property type="entry name" value="CHEMOTAXIS_TRANSDUC_2"/>
    <property type="match status" value="1"/>
</dbReference>
<evidence type="ECO:0000313" key="5">
    <source>
        <dbReference type="Proteomes" id="UP000449710"/>
    </source>
</evidence>
<organism evidence="4 5">
    <name type="scientific">Isachenkonia alkalipeptolytica</name>
    <dbReference type="NCBI Taxonomy" id="2565777"/>
    <lineage>
        <taxon>Bacteria</taxon>
        <taxon>Bacillati</taxon>
        <taxon>Bacillota</taxon>
        <taxon>Clostridia</taxon>
        <taxon>Eubacteriales</taxon>
        <taxon>Clostridiaceae</taxon>
        <taxon>Isachenkonia</taxon>
    </lineage>
</organism>
<evidence type="ECO:0000313" key="4">
    <source>
        <dbReference type="EMBL" id="NBG88665.1"/>
    </source>
</evidence>
<sequence length="490" mass="55147">MFKGKIIRYKYLGDNENNIQLGGLLMIKTRYKREIQALLEKEDFSPSIEELKPLGGKLEHLKGLREEAKQYLLDTIGLSASLGNIEVDITYTIEEIEEMMKKLETQTESTSAFSQQTTASMNEINNAIEDNVKTAEEILLHIDKIVENNEENTESVDAMGQVCGKVTKGNEAVNKNLKDLLSKMNEIGSIIEVIENIADQTNLLALNASIEAARAGEAGKGFAVVSEEIRKLAENTKSSLSEFQVFRKEIEETSAESLKSIEETNTSMEEIPKASGKIKNLIENNFNEVSDIKSDMETFMASFQEISSSTSEVNHAVNALAEETEKITALTHTLDKTTNSLNTVKETIHHSDTKFIENNTKYYETFMGYQSKITSEELVRLLKNAKAQHETWMQTLAEAVENDQIMPLQIDSSRCGFGHFYHSIQVEDPRVAALWQKIDQHHENLHNIGGKILQDIKAENFHLAKDKYEEAKEASRQVYGIIDKIIAEIA</sequence>
<keyword evidence="5" id="KW-1185">Reference proteome</keyword>